<evidence type="ECO:0000313" key="8">
    <source>
        <dbReference type="EMBL" id="RDW89073.1"/>
    </source>
</evidence>
<gene>
    <name evidence="8" type="ORF">BP6252_01105</name>
</gene>
<dbReference type="GO" id="GO:0061133">
    <property type="term" value="F:endopeptidase activator activity"/>
    <property type="evidence" value="ECO:0007669"/>
    <property type="project" value="TreeGrafter"/>
</dbReference>
<evidence type="ECO:0000256" key="4">
    <source>
        <dbReference type="ARBA" id="ARBA00022942"/>
    </source>
</evidence>
<keyword evidence="4" id="KW-0647">Proteasome</keyword>
<dbReference type="PANTHER" id="PTHR12225">
    <property type="entry name" value="ADHESION REGULATING MOLECULE 1 110 KDA CELL MEMBRANE GLYCOPROTEIN"/>
    <property type="match status" value="1"/>
</dbReference>
<protein>
    <recommendedName>
        <fullName evidence="7">Pru domain-containing protein</fullName>
    </recommendedName>
</protein>
<feature type="compositionally biased region" description="Acidic residues" evidence="6">
    <location>
        <begin position="156"/>
        <end position="165"/>
    </location>
</feature>
<evidence type="ECO:0000259" key="7">
    <source>
        <dbReference type="PROSITE" id="PS51917"/>
    </source>
</evidence>
<reference evidence="8 9" key="1">
    <citation type="journal article" date="2018" name="IMA Fungus">
        <title>IMA Genome-F 9: Draft genome sequence of Annulohypoxylon stygium, Aspergillus mulundensis, Berkeleyomyces basicola (syn. Thielaviopsis basicola), Ceratocystis smalleyi, two Cercospora beticola strains, Coleophoma cylindrospora, Fusarium fracticaudum, Phialophora cf. hyalina, and Morchella septimelata.</title>
        <authorList>
            <person name="Wingfield B.D."/>
            <person name="Bills G.F."/>
            <person name="Dong Y."/>
            <person name="Huang W."/>
            <person name="Nel W.J."/>
            <person name="Swalarsk-Parry B.S."/>
            <person name="Vaghefi N."/>
            <person name="Wilken P.M."/>
            <person name="An Z."/>
            <person name="de Beer Z.W."/>
            <person name="De Vos L."/>
            <person name="Chen L."/>
            <person name="Duong T.A."/>
            <person name="Gao Y."/>
            <person name="Hammerbacher A."/>
            <person name="Kikkert J.R."/>
            <person name="Li Y."/>
            <person name="Li H."/>
            <person name="Li K."/>
            <person name="Li Q."/>
            <person name="Liu X."/>
            <person name="Ma X."/>
            <person name="Naidoo K."/>
            <person name="Pethybridge S.J."/>
            <person name="Sun J."/>
            <person name="Steenkamp E.T."/>
            <person name="van der Nest M.A."/>
            <person name="van Wyk S."/>
            <person name="Wingfield M.J."/>
            <person name="Xiong C."/>
            <person name="Yue Q."/>
            <person name="Zhang X."/>
        </authorList>
    </citation>
    <scope>NUCLEOTIDE SEQUENCE [LARGE SCALE GENOMIC DNA]</scope>
    <source>
        <strain evidence="8 9">BP6252</strain>
    </source>
</reference>
<dbReference type="Pfam" id="PF04683">
    <property type="entry name" value="Rpn13_ADRM1_Pru"/>
    <property type="match status" value="1"/>
</dbReference>
<accession>A0A3D8SRY1</accession>
<evidence type="ECO:0000256" key="5">
    <source>
        <dbReference type="ARBA" id="ARBA00023242"/>
    </source>
</evidence>
<dbReference type="AlphaFoldDB" id="A0A3D8SRY1"/>
<dbReference type="Gene3D" id="2.30.29.70">
    <property type="entry name" value="Proteasomal ubiquitin receptor Rpn13/ADRM1"/>
    <property type="match status" value="1"/>
</dbReference>
<evidence type="ECO:0000256" key="1">
    <source>
        <dbReference type="ARBA" id="ARBA00004123"/>
    </source>
</evidence>
<keyword evidence="3" id="KW-0963">Cytoplasm</keyword>
<evidence type="ECO:0000256" key="6">
    <source>
        <dbReference type="SAM" id="MobiDB-lite"/>
    </source>
</evidence>
<dbReference type="EMBL" id="PDLM01000001">
    <property type="protein sequence ID" value="RDW89073.1"/>
    <property type="molecule type" value="Genomic_DNA"/>
</dbReference>
<dbReference type="InterPro" id="IPR044868">
    <property type="entry name" value="Rpn13/ADRM1_Pru"/>
</dbReference>
<dbReference type="PROSITE" id="PS51917">
    <property type="entry name" value="PRU"/>
    <property type="match status" value="1"/>
</dbReference>
<comment type="caution">
    <text evidence="8">The sequence shown here is derived from an EMBL/GenBank/DDBJ whole genome shotgun (WGS) entry which is preliminary data.</text>
</comment>
<dbReference type="OrthoDB" id="340431at2759"/>
<dbReference type="GO" id="GO:0005634">
    <property type="term" value="C:nucleus"/>
    <property type="evidence" value="ECO:0007669"/>
    <property type="project" value="UniProtKB-SubCell"/>
</dbReference>
<organism evidence="8 9">
    <name type="scientific">Coleophoma cylindrospora</name>
    <dbReference type="NCBI Taxonomy" id="1849047"/>
    <lineage>
        <taxon>Eukaryota</taxon>
        <taxon>Fungi</taxon>
        <taxon>Dikarya</taxon>
        <taxon>Ascomycota</taxon>
        <taxon>Pezizomycotina</taxon>
        <taxon>Leotiomycetes</taxon>
        <taxon>Helotiales</taxon>
        <taxon>Dermateaceae</taxon>
        <taxon>Coleophoma</taxon>
    </lineage>
</organism>
<feature type="compositionally biased region" description="Basic and acidic residues" evidence="6">
    <location>
        <begin position="166"/>
        <end position="176"/>
    </location>
</feature>
<evidence type="ECO:0000256" key="3">
    <source>
        <dbReference type="ARBA" id="ARBA00022490"/>
    </source>
</evidence>
<dbReference type="GO" id="GO:0008541">
    <property type="term" value="C:proteasome regulatory particle, lid subcomplex"/>
    <property type="evidence" value="ECO:0007669"/>
    <property type="project" value="TreeGrafter"/>
</dbReference>
<sequence>MSISPIITFKAGRCDLDTDSKPNKVKPDPTPGYIYLYSEDELVHFCWRERSKPMDHEDNLDLMMFPTDGHFEPYEYKTTPQPTSKTNGRIFVLKFSSSSQRHLFWLQSKPQAQNGDASWFSPRDLKIGQIVDTLLQGEDVNVSEEIAQVQGGDGPGNDDDETMEDVEGHGSGEHRGSVSGGAGADATGGDVREEGAGAREGGADGGRAASAGPQDAATVVQNFLNSLKGGQGMPQQQQRAQGHIYTTLPDLLPSTATIPMVDSATPQQIDNLLSYLPATILLLAQESAAQIDGMVEPNDAAAAAALEALSIGQKKSILKRVLRSPQFHQSLGSLTMAIRDGGLPSIGDALGVKLQNGGLVHGGSVPLGGGEAVEAFVEGVKKTVEEKK</sequence>
<comment type="subcellular location">
    <subcellularLocation>
        <location evidence="2">Cytoplasm</location>
    </subcellularLocation>
    <subcellularLocation>
        <location evidence="1">Nucleus</location>
    </subcellularLocation>
</comment>
<dbReference type="InterPro" id="IPR006773">
    <property type="entry name" value="Rpn13/ADRM1"/>
</dbReference>
<dbReference type="FunFam" id="2.30.29.70:FF:000009">
    <property type="entry name" value="WGS project CABT00000000 data, contig 2.6"/>
    <property type="match status" value="1"/>
</dbReference>
<dbReference type="GO" id="GO:0070628">
    <property type="term" value="F:proteasome binding"/>
    <property type="evidence" value="ECO:0007669"/>
    <property type="project" value="TreeGrafter"/>
</dbReference>
<name>A0A3D8SRY1_9HELO</name>
<proteinExistence type="predicted"/>
<dbReference type="Proteomes" id="UP000256645">
    <property type="component" value="Unassembled WGS sequence"/>
</dbReference>
<feature type="domain" description="Pru" evidence="7">
    <location>
        <begin position="1"/>
        <end position="138"/>
    </location>
</feature>
<dbReference type="GO" id="GO:0005737">
    <property type="term" value="C:cytoplasm"/>
    <property type="evidence" value="ECO:0007669"/>
    <property type="project" value="UniProtKB-SubCell"/>
</dbReference>
<dbReference type="InterPro" id="IPR038108">
    <property type="entry name" value="RPN13_DEUBAD_sf"/>
</dbReference>
<dbReference type="PANTHER" id="PTHR12225:SF0">
    <property type="entry name" value="PROTEASOMAL UBIQUITIN RECEPTOR ADRM1"/>
    <property type="match status" value="1"/>
</dbReference>
<evidence type="ECO:0000313" key="9">
    <source>
        <dbReference type="Proteomes" id="UP000256645"/>
    </source>
</evidence>
<dbReference type="Gene3D" id="1.10.2020.20">
    <property type="match status" value="1"/>
</dbReference>
<keyword evidence="9" id="KW-1185">Reference proteome</keyword>
<dbReference type="STRING" id="1849047.A0A3D8SRY1"/>
<evidence type="ECO:0000256" key="2">
    <source>
        <dbReference type="ARBA" id="ARBA00004496"/>
    </source>
</evidence>
<feature type="region of interest" description="Disordered" evidence="6">
    <location>
        <begin position="148"/>
        <end position="214"/>
    </location>
</feature>
<dbReference type="InterPro" id="IPR038633">
    <property type="entry name" value="Rpn13/ADRM1_Pru_sf"/>
</dbReference>
<keyword evidence="5" id="KW-0539">Nucleus</keyword>